<name>A0ABQ6Z243_9ENTE</name>
<keyword evidence="4 6" id="KW-0067">ATP-binding</keyword>
<evidence type="ECO:0000256" key="3">
    <source>
        <dbReference type="ARBA" id="ARBA00022741"/>
    </source>
</evidence>
<dbReference type="Pfam" id="PF00005">
    <property type="entry name" value="ABC_tran"/>
    <property type="match status" value="1"/>
</dbReference>
<keyword evidence="7" id="KW-1185">Reference proteome</keyword>
<comment type="caution">
    <text evidence="6">The sequence shown here is derived from an EMBL/GenBank/DDBJ whole genome shotgun (WGS) entry which is preliminary data.</text>
</comment>
<feature type="domain" description="ABC transporter" evidence="5">
    <location>
        <begin position="4"/>
        <end position="243"/>
    </location>
</feature>
<evidence type="ECO:0000256" key="1">
    <source>
        <dbReference type="ARBA" id="ARBA00005417"/>
    </source>
</evidence>
<proteinExistence type="inferred from homology"/>
<accession>A0ABQ6Z243</accession>
<keyword evidence="2" id="KW-0813">Transport</keyword>
<dbReference type="PANTHER" id="PTHR42734">
    <property type="entry name" value="METAL TRANSPORT SYSTEM ATP-BINDING PROTEIN TM_0124-RELATED"/>
    <property type="match status" value="1"/>
</dbReference>
<reference evidence="6 7" key="1">
    <citation type="submission" date="2016-06" db="EMBL/GenBank/DDBJ databases">
        <title>Four novel species of enterococci isolated from chicken manure.</title>
        <authorList>
            <person name="Van Tyne D."/>
        </authorList>
    </citation>
    <scope>NUCLEOTIDE SEQUENCE [LARGE SCALE GENOMIC DNA]</scope>
    <source>
        <strain evidence="6 7">CU12B</strain>
    </source>
</reference>
<organism evidence="6 7">
    <name type="scientific">Candidatus Enterococcus willemsii</name>
    <dbReference type="NCBI Taxonomy" id="1857215"/>
    <lineage>
        <taxon>Bacteria</taxon>
        <taxon>Bacillati</taxon>
        <taxon>Bacillota</taxon>
        <taxon>Bacilli</taxon>
        <taxon>Lactobacillales</taxon>
        <taxon>Enterococcaceae</taxon>
        <taxon>Enterococcus</taxon>
    </lineage>
</organism>
<evidence type="ECO:0000256" key="2">
    <source>
        <dbReference type="ARBA" id="ARBA00022448"/>
    </source>
</evidence>
<dbReference type="PANTHER" id="PTHR42734:SF17">
    <property type="entry name" value="METAL TRANSPORT SYSTEM ATP-BINDING PROTEIN TM_0124-RELATED"/>
    <property type="match status" value="1"/>
</dbReference>
<evidence type="ECO:0000313" key="6">
    <source>
        <dbReference type="EMBL" id="KAF1305680.1"/>
    </source>
</evidence>
<keyword evidence="3" id="KW-0547">Nucleotide-binding</keyword>
<dbReference type="Proteomes" id="UP000782705">
    <property type="component" value="Unassembled WGS sequence"/>
</dbReference>
<dbReference type="InterPro" id="IPR027417">
    <property type="entry name" value="P-loop_NTPase"/>
</dbReference>
<evidence type="ECO:0000259" key="5">
    <source>
        <dbReference type="PROSITE" id="PS50893"/>
    </source>
</evidence>
<dbReference type="GO" id="GO:0005524">
    <property type="term" value="F:ATP binding"/>
    <property type="evidence" value="ECO:0007669"/>
    <property type="project" value="UniProtKB-KW"/>
</dbReference>
<dbReference type="InterPro" id="IPR003593">
    <property type="entry name" value="AAA+_ATPase"/>
</dbReference>
<evidence type="ECO:0000256" key="4">
    <source>
        <dbReference type="ARBA" id="ARBA00022840"/>
    </source>
</evidence>
<dbReference type="InterPro" id="IPR003439">
    <property type="entry name" value="ABC_transporter-like_ATP-bd"/>
</dbReference>
<dbReference type="RefSeq" id="WP_161900994.1">
    <property type="nucleotide sequence ID" value="NZ_MAEL01000010.1"/>
</dbReference>
<gene>
    <name evidence="6" type="ORF">BAU17_00060</name>
</gene>
<dbReference type="SMART" id="SM00382">
    <property type="entry name" value="AAA"/>
    <property type="match status" value="1"/>
</dbReference>
<dbReference type="PROSITE" id="PS50893">
    <property type="entry name" value="ABC_TRANSPORTER_2"/>
    <property type="match status" value="1"/>
</dbReference>
<comment type="similarity">
    <text evidence="1">Belongs to the ABC transporter superfamily.</text>
</comment>
<protein>
    <submittedName>
        <fullName evidence="6">Molybdenum ABC transporter ATP-binding protein</fullName>
    </submittedName>
</protein>
<dbReference type="InterPro" id="IPR050153">
    <property type="entry name" value="Metal_Ion_Import_ABC"/>
</dbReference>
<dbReference type="SUPFAM" id="SSF52540">
    <property type="entry name" value="P-loop containing nucleoside triphosphate hydrolases"/>
    <property type="match status" value="1"/>
</dbReference>
<dbReference type="EMBL" id="MAEL01000010">
    <property type="protein sequence ID" value="KAF1305680.1"/>
    <property type="molecule type" value="Genomic_DNA"/>
</dbReference>
<dbReference type="Gene3D" id="3.40.50.300">
    <property type="entry name" value="P-loop containing nucleotide triphosphate hydrolases"/>
    <property type="match status" value="1"/>
</dbReference>
<sequence>MAILTFEDVSFIRKQQALLNHISWQINEGENWGILGLNGAGKTLLLQLITGSLWPSKGRLTVLDQVFGQTSIPELSKRIGWVSTALQYRLNVNDTAERIVLSGKFASIGIYQKFTQEDLNTAKEILVSLDAESLIGKNYHFLSQGERQIVLIARALMAEPELLILDEPCNGLDLFAREELLIKIDHLMRQPDAPGLLFVTHHTEEILPIISHVMMLKNGEIFAKGLREEMMTEALLPKFYDKPITMYALSEQRKVVLPANHLN</sequence>
<evidence type="ECO:0000313" key="7">
    <source>
        <dbReference type="Proteomes" id="UP000782705"/>
    </source>
</evidence>